<dbReference type="GO" id="GO:0015297">
    <property type="term" value="F:antiporter activity"/>
    <property type="evidence" value="ECO:0007669"/>
    <property type="project" value="UniProtKB-KW"/>
</dbReference>
<evidence type="ECO:0000313" key="15">
    <source>
        <dbReference type="Proteomes" id="UP000000263"/>
    </source>
</evidence>
<feature type="transmembrane region" description="Helical" evidence="13">
    <location>
        <begin position="221"/>
        <end position="242"/>
    </location>
</feature>
<evidence type="ECO:0000256" key="2">
    <source>
        <dbReference type="ARBA" id="ARBA00004651"/>
    </source>
</evidence>
<dbReference type="InterPro" id="IPR002528">
    <property type="entry name" value="MATE_fam"/>
</dbReference>
<proteinExistence type="inferred from homology"/>
<feature type="transmembrane region" description="Helical" evidence="13">
    <location>
        <begin position="375"/>
        <end position="402"/>
    </location>
</feature>
<dbReference type="PIRSF" id="PIRSF006603">
    <property type="entry name" value="DinF"/>
    <property type="match status" value="1"/>
</dbReference>
<feature type="transmembrane region" description="Helical" evidence="13">
    <location>
        <begin position="156"/>
        <end position="177"/>
    </location>
</feature>
<reference evidence="14 15" key="1">
    <citation type="submission" date="2007-08" db="EMBL/GenBank/DDBJ databases">
        <title>Complete sequence of Roseiflexus castenholzii DSM 13941.</title>
        <authorList>
            <consortium name="US DOE Joint Genome Institute"/>
            <person name="Copeland A."/>
            <person name="Lucas S."/>
            <person name="Lapidus A."/>
            <person name="Barry K."/>
            <person name="Glavina del Rio T."/>
            <person name="Dalin E."/>
            <person name="Tice H."/>
            <person name="Pitluck S."/>
            <person name="Thompson L.S."/>
            <person name="Brettin T."/>
            <person name="Bruce D."/>
            <person name="Detter J.C."/>
            <person name="Han C."/>
            <person name="Tapia R."/>
            <person name="Schmutz J."/>
            <person name="Larimer F."/>
            <person name="Land M."/>
            <person name="Hauser L."/>
            <person name="Kyrpides N."/>
            <person name="Mikhailova N."/>
            <person name="Bryant D.A."/>
            <person name="Hanada S."/>
            <person name="Tsukatani Y."/>
            <person name="Richardson P."/>
        </authorList>
    </citation>
    <scope>NUCLEOTIDE SEQUENCE [LARGE SCALE GENOMIC DNA]</scope>
    <source>
        <strain evidence="15">DSM 13941 / HLO8</strain>
    </source>
</reference>
<dbReference type="Proteomes" id="UP000000263">
    <property type="component" value="Chromosome"/>
</dbReference>
<dbReference type="EMBL" id="CP000804">
    <property type="protein sequence ID" value="ABU60087.1"/>
    <property type="molecule type" value="Genomic_DNA"/>
</dbReference>
<dbReference type="HOGENOM" id="CLU_012893_5_3_0"/>
<feature type="transmembrane region" description="Helical" evidence="13">
    <location>
        <begin position="189"/>
        <end position="209"/>
    </location>
</feature>
<dbReference type="GO" id="GO:0006811">
    <property type="term" value="P:monoatomic ion transport"/>
    <property type="evidence" value="ECO:0007669"/>
    <property type="project" value="UniProtKB-KW"/>
</dbReference>
<feature type="transmembrane region" description="Helical" evidence="13">
    <location>
        <begin position="301"/>
        <end position="325"/>
    </location>
</feature>
<evidence type="ECO:0000256" key="8">
    <source>
        <dbReference type="ARBA" id="ARBA00022692"/>
    </source>
</evidence>
<keyword evidence="10" id="KW-0406">Ion transport</keyword>
<dbReference type="InterPro" id="IPR050222">
    <property type="entry name" value="MATE_MdtK"/>
</dbReference>
<keyword evidence="11 13" id="KW-0472">Membrane</keyword>
<keyword evidence="9 13" id="KW-1133">Transmembrane helix</keyword>
<evidence type="ECO:0000256" key="10">
    <source>
        <dbReference type="ARBA" id="ARBA00023065"/>
    </source>
</evidence>
<keyword evidence="8 13" id="KW-0812">Transmembrane</keyword>
<dbReference type="InterPro" id="IPR048279">
    <property type="entry name" value="MdtK-like"/>
</dbReference>
<evidence type="ECO:0000256" key="3">
    <source>
        <dbReference type="ARBA" id="ARBA00010199"/>
    </source>
</evidence>
<evidence type="ECO:0000256" key="13">
    <source>
        <dbReference type="SAM" id="Phobius"/>
    </source>
</evidence>
<feature type="transmembrane region" description="Helical" evidence="13">
    <location>
        <begin position="117"/>
        <end position="136"/>
    </location>
</feature>
<feature type="transmembrane region" description="Helical" evidence="13">
    <location>
        <begin position="49"/>
        <end position="73"/>
    </location>
</feature>
<dbReference type="KEGG" id="rca:Rcas_4055"/>
<feature type="transmembrane region" description="Helical" evidence="13">
    <location>
        <begin position="440"/>
        <end position="459"/>
    </location>
</feature>
<evidence type="ECO:0000256" key="7">
    <source>
        <dbReference type="ARBA" id="ARBA00022475"/>
    </source>
</evidence>
<dbReference type="Pfam" id="PF01554">
    <property type="entry name" value="MatE"/>
    <property type="match status" value="2"/>
</dbReference>
<evidence type="ECO:0000256" key="5">
    <source>
        <dbReference type="ARBA" id="ARBA00022448"/>
    </source>
</evidence>
<feature type="transmembrane region" description="Helical" evidence="13">
    <location>
        <begin position="346"/>
        <end position="369"/>
    </location>
</feature>
<name>A7NR91_ROSCS</name>
<comment type="similarity">
    <text evidence="3">Belongs to the multi antimicrobial extrusion (MATE) (TC 2.A.66.1) family.</text>
</comment>
<evidence type="ECO:0000256" key="9">
    <source>
        <dbReference type="ARBA" id="ARBA00022989"/>
    </source>
</evidence>
<keyword evidence="5" id="KW-0813">Transport</keyword>
<evidence type="ECO:0000256" key="4">
    <source>
        <dbReference type="ARBA" id="ARBA00020268"/>
    </source>
</evidence>
<keyword evidence="6" id="KW-0050">Antiport</keyword>
<dbReference type="PANTHER" id="PTHR43298:SF2">
    <property type="entry name" value="FMN_FAD EXPORTER YEEO-RELATED"/>
    <property type="match status" value="1"/>
</dbReference>
<dbReference type="STRING" id="383372.Rcas_4055"/>
<comment type="function">
    <text evidence="1">Multidrug efflux pump.</text>
</comment>
<comment type="subcellular location">
    <subcellularLocation>
        <location evidence="2">Cell membrane</location>
        <topology evidence="2">Multi-pass membrane protein</topology>
    </subcellularLocation>
</comment>
<evidence type="ECO:0000256" key="11">
    <source>
        <dbReference type="ARBA" id="ARBA00023136"/>
    </source>
</evidence>
<evidence type="ECO:0000313" key="14">
    <source>
        <dbReference type="EMBL" id="ABU60087.1"/>
    </source>
</evidence>
<feature type="transmembrane region" description="Helical" evidence="13">
    <location>
        <begin position="79"/>
        <end position="105"/>
    </location>
</feature>
<evidence type="ECO:0000256" key="12">
    <source>
        <dbReference type="ARBA" id="ARBA00031636"/>
    </source>
</evidence>
<protein>
    <recommendedName>
        <fullName evidence="4">Probable multidrug resistance protein NorM</fullName>
    </recommendedName>
    <alternativeName>
        <fullName evidence="12">Multidrug-efflux transporter</fullName>
    </alternativeName>
</protein>
<organism evidence="14 15">
    <name type="scientific">Roseiflexus castenholzii (strain DSM 13941 / HLO8)</name>
    <dbReference type="NCBI Taxonomy" id="383372"/>
    <lineage>
        <taxon>Bacteria</taxon>
        <taxon>Bacillati</taxon>
        <taxon>Chloroflexota</taxon>
        <taxon>Chloroflexia</taxon>
        <taxon>Chloroflexales</taxon>
        <taxon>Roseiflexineae</taxon>
        <taxon>Roseiflexaceae</taxon>
        <taxon>Roseiflexus</taxon>
    </lineage>
</organism>
<keyword evidence="15" id="KW-1185">Reference proteome</keyword>
<feature type="transmembrane region" description="Helical" evidence="13">
    <location>
        <begin position="263"/>
        <end position="289"/>
    </location>
</feature>
<dbReference type="PANTHER" id="PTHR43298">
    <property type="entry name" value="MULTIDRUG RESISTANCE PROTEIN NORM-RELATED"/>
    <property type="match status" value="1"/>
</dbReference>
<keyword evidence="7" id="KW-1003">Cell membrane</keyword>
<dbReference type="RefSeq" id="WP_012122508.1">
    <property type="nucleotide sequence ID" value="NC_009767.1"/>
</dbReference>
<dbReference type="GO" id="GO:0042910">
    <property type="term" value="F:xenobiotic transmembrane transporter activity"/>
    <property type="evidence" value="ECO:0007669"/>
    <property type="project" value="InterPro"/>
</dbReference>
<dbReference type="GO" id="GO:0005886">
    <property type="term" value="C:plasma membrane"/>
    <property type="evidence" value="ECO:0007669"/>
    <property type="project" value="UniProtKB-SubCell"/>
</dbReference>
<sequence>MTIPDIVPSTAETIAPAAPSTEARNETIDRPSLRRRVMGLALPAIGENLLHTALGIADTILVAGIGVVALAGVGAALNVLFIVMAALSSLSVGASVLVAQAIGANNGARASHVAGQALIWGIALSLPITLVGLIFAEPVVAWYGMAPDATAVAAEYLTISAAGIPVLALMLIGGSVLRGAGDSRTPMVITALANVLNLVASWVLIYGHLGMPALGVAGSAWGTLIARVAGAALFLAILLRISPRLRVGGAGTWRLRWGTAREVLWLGAPAALEEIIIITSFAALTPIVVGLGTVALAAHRVALNVLSLSFMPGIGFSLATTALVGQAVGAGRSDEARAVTNVAMRWAILWMGGLGASFILFAPHMVGIFSNDPQLVAIGAAAVQVVALAQPLWAGTFVIGGALRGIGDTRTPMIISGVLGWAAVGIAFLLVYVWPALWAVWLAYIFTGPPEIGALWRVWRRKVRTVVVEAEGERQEVRGSTEA</sequence>
<accession>A7NR91</accession>
<dbReference type="eggNOG" id="COG0534">
    <property type="taxonomic scope" value="Bacteria"/>
</dbReference>
<feature type="transmembrane region" description="Helical" evidence="13">
    <location>
        <begin position="414"/>
        <end position="434"/>
    </location>
</feature>
<dbReference type="AlphaFoldDB" id="A7NR91"/>
<evidence type="ECO:0000256" key="1">
    <source>
        <dbReference type="ARBA" id="ARBA00003408"/>
    </source>
</evidence>
<dbReference type="NCBIfam" id="TIGR00797">
    <property type="entry name" value="matE"/>
    <property type="match status" value="1"/>
</dbReference>
<gene>
    <name evidence="14" type="ordered locus">Rcas_4055</name>
</gene>
<evidence type="ECO:0000256" key="6">
    <source>
        <dbReference type="ARBA" id="ARBA00022449"/>
    </source>
</evidence>
<dbReference type="CDD" id="cd13137">
    <property type="entry name" value="MATE_NorM_like"/>
    <property type="match status" value="1"/>
</dbReference>